<dbReference type="EMBL" id="JAMZMK010000004">
    <property type="protein sequence ID" value="KAI7758384.1"/>
    <property type="molecule type" value="Genomic_DNA"/>
</dbReference>
<organism evidence="1 2">
    <name type="scientific">Ambrosia artemisiifolia</name>
    <name type="common">Common ragweed</name>
    <dbReference type="NCBI Taxonomy" id="4212"/>
    <lineage>
        <taxon>Eukaryota</taxon>
        <taxon>Viridiplantae</taxon>
        <taxon>Streptophyta</taxon>
        <taxon>Embryophyta</taxon>
        <taxon>Tracheophyta</taxon>
        <taxon>Spermatophyta</taxon>
        <taxon>Magnoliopsida</taxon>
        <taxon>eudicotyledons</taxon>
        <taxon>Gunneridae</taxon>
        <taxon>Pentapetalae</taxon>
        <taxon>asterids</taxon>
        <taxon>campanulids</taxon>
        <taxon>Asterales</taxon>
        <taxon>Asteraceae</taxon>
        <taxon>Asteroideae</taxon>
        <taxon>Heliantheae alliance</taxon>
        <taxon>Heliantheae</taxon>
        <taxon>Ambrosia</taxon>
    </lineage>
</organism>
<accession>A0AAD5DET0</accession>
<feature type="non-terminal residue" evidence="1">
    <location>
        <position position="1"/>
    </location>
</feature>
<dbReference type="Proteomes" id="UP001206925">
    <property type="component" value="Unassembled WGS sequence"/>
</dbReference>
<proteinExistence type="predicted"/>
<keyword evidence="2" id="KW-1185">Reference proteome</keyword>
<dbReference type="AlphaFoldDB" id="A0AAD5DET0"/>
<comment type="caution">
    <text evidence="1">The sequence shown here is derived from an EMBL/GenBank/DDBJ whole genome shotgun (WGS) entry which is preliminary data.</text>
</comment>
<gene>
    <name evidence="1" type="ORF">M8C21_001935</name>
</gene>
<name>A0AAD5DET0_AMBAR</name>
<evidence type="ECO:0000313" key="1">
    <source>
        <dbReference type="EMBL" id="KAI7758384.1"/>
    </source>
</evidence>
<sequence length="186" mass="20958">APLSLSFTFTFTFTVNLNSITLFYNDARSSKQYLYKSTSGSIVGGALYNIVYRSRHRNTPTILHRRIIRLQRNIDEDHELFVIVAWLKNSLGLLAKAYDGMIAGEHSEDIDLDGLINIYMCSYDATSSGHNCSLAKELVTARRSSNAQSDQFTQRLQKYITMSFLLKIDQLNCPNAAAFSQLIANT</sequence>
<reference evidence="1" key="1">
    <citation type="submission" date="2022-06" db="EMBL/GenBank/DDBJ databases">
        <title>Uncovering the hologenomic basis of an extraordinary plant invasion.</title>
        <authorList>
            <person name="Bieker V.C."/>
            <person name="Martin M.D."/>
            <person name="Gilbert T."/>
            <person name="Hodgins K."/>
            <person name="Battlay P."/>
            <person name="Petersen B."/>
            <person name="Wilson J."/>
        </authorList>
    </citation>
    <scope>NUCLEOTIDE SEQUENCE</scope>
    <source>
        <strain evidence="1">AA19_3_7</strain>
        <tissue evidence="1">Leaf</tissue>
    </source>
</reference>
<protein>
    <submittedName>
        <fullName evidence="1">Uncharacterized protein</fullName>
    </submittedName>
</protein>
<evidence type="ECO:0000313" key="2">
    <source>
        <dbReference type="Proteomes" id="UP001206925"/>
    </source>
</evidence>